<dbReference type="EMBL" id="JAPNKA010000001">
    <property type="protein sequence ID" value="MCY1082851.1"/>
    <property type="molecule type" value="Genomic_DNA"/>
</dbReference>
<dbReference type="Pfam" id="PF02230">
    <property type="entry name" value="Abhydrolase_2"/>
    <property type="match status" value="1"/>
</dbReference>
<accession>A0ABT4ANK3</accession>
<comment type="caution">
    <text evidence="4">The sequence shown here is derived from an EMBL/GenBank/DDBJ whole genome shotgun (WGS) entry which is preliminary data.</text>
</comment>
<evidence type="ECO:0000259" key="3">
    <source>
        <dbReference type="Pfam" id="PF02230"/>
    </source>
</evidence>
<dbReference type="RefSeq" id="WP_267541405.1">
    <property type="nucleotide sequence ID" value="NZ_JAPNKA010000001.1"/>
</dbReference>
<dbReference type="Gene3D" id="3.40.50.1820">
    <property type="entry name" value="alpha/beta hydrolase"/>
    <property type="match status" value="1"/>
</dbReference>
<protein>
    <recommendedName>
        <fullName evidence="3">Phospholipase/carboxylesterase/thioesterase domain-containing protein</fullName>
    </recommendedName>
</protein>
<reference evidence="4 5" key="1">
    <citation type="submission" date="2022-11" db="EMBL/GenBank/DDBJ databases">
        <title>Minimal conservation of predation-associated metabolite biosynthetic gene clusters underscores biosynthetic potential of Myxococcota including descriptions for ten novel species: Archangium lansinium sp. nov., Myxococcus landrumus sp. nov., Nannocystis bai.</title>
        <authorList>
            <person name="Ahearne A."/>
            <person name="Stevens C."/>
            <person name="Phillips K."/>
        </authorList>
    </citation>
    <scope>NUCLEOTIDE SEQUENCE [LARGE SCALE GENOMIC DNA]</scope>
    <source>
        <strain evidence="4 5">MIWBW</strain>
    </source>
</reference>
<dbReference type="PANTHER" id="PTHR43037">
    <property type="entry name" value="UNNAMED PRODUCT-RELATED"/>
    <property type="match status" value="1"/>
</dbReference>
<dbReference type="SUPFAM" id="SSF53474">
    <property type="entry name" value="alpha/beta-Hydrolases"/>
    <property type="match status" value="1"/>
</dbReference>
<keyword evidence="2" id="KW-0378">Hydrolase</keyword>
<feature type="domain" description="Phospholipase/carboxylesterase/thioesterase" evidence="3">
    <location>
        <begin position="163"/>
        <end position="259"/>
    </location>
</feature>
<dbReference type="InterPro" id="IPR050955">
    <property type="entry name" value="Plant_Biomass_Hydrol_Est"/>
</dbReference>
<evidence type="ECO:0000313" key="5">
    <source>
        <dbReference type="Proteomes" id="UP001207654"/>
    </source>
</evidence>
<keyword evidence="1" id="KW-0732">Signal</keyword>
<name>A0ABT4ANK3_9BACT</name>
<dbReference type="InterPro" id="IPR029058">
    <property type="entry name" value="AB_hydrolase_fold"/>
</dbReference>
<evidence type="ECO:0000256" key="1">
    <source>
        <dbReference type="ARBA" id="ARBA00022729"/>
    </source>
</evidence>
<dbReference type="PANTHER" id="PTHR43037:SF5">
    <property type="entry name" value="FERULOYL ESTERASE"/>
    <property type="match status" value="1"/>
</dbReference>
<proteinExistence type="predicted"/>
<sequence>MASGLAELKSFVSSLFHSPAASADASVTCSVDGAPPMRTVEPVTLHPRADGGEVLSFVQEGVTRYACLNLPAQAAQPGSAGRKWPLLIHLHGSRATPASLYSLGKALFALHDTAALSSDPAVRGFLVLSPMGRRARPAGALSGTGFHWDEWYRNPTANLDALAIDHFLDEVVARGLVDTRRIYVFGWSNGAYMSALYGMWRAKRIAAIAQYAGANPWTRLPCPVPMTWTRKVPIALMRNLCDALVPYSATQEWIETLQARDWPFEYQSLDFHGAATAPGASPPRRGGKLRGLYEHIRWPDQAALEAVELGGLIAPNNGQLFAVGARSACA</sequence>
<organism evidence="4 5">
    <name type="scientific">Archangium lansingense</name>
    <dbReference type="NCBI Taxonomy" id="2995310"/>
    <lineage>
        <taxon>Bacteria</taxon>
        <taxon>Pseudomonadati</taxon>
        <taxon>Myxococcota</taxon>
        <taxon>Myxococcia</taxon>
        <taxon>Myxococcales</taxon>
        <taxon>Cystobacterineae</taxon>
        <taxon>Archangiaceae</taxon>
        <taxon>Archangium</taxon>
    </lineage>
</organism>
<dbReference type="InterPro" id="IPR003140">
    <property type="entry name" value="PLipase/COase/thioEstase"/>
</dbReference>
<gene>
    <name evidence="4" type="ORF">OV287_51215</name>
</gene>
<evidence type="ECO:0000256" key="2">
    <source>
        <dbReference type="ARBA" id="ARBA00022801"/>
    </source>
</evidence>
<evidence type="ECO:0000313" key="4">
    <source>
        <dbReference type="EMBL" id="MCY1082851.1"/>
    </source>
</evidence>
<dbReference type="Proteomes" id="UP001207654">
    <property type="component" value="Unassembled WGS sequence"/>
</dbReference>
<keyword evidence="5" id="KW-1185">Reference proteome</keyword>